<feature type="transmembrane region" description="Helical" evidence="1">
    <location>
        <begin position="55"/>
        <end position="80"/>
    </location>
</feature>
<organism evidence="3 4">
    <name type="scientific">Sphingobium cloacae</name>
    <dbReference type="NCBI Taxonomy" id="120107"/>
    <lineage>
        <taxon>Bacteria</taxon>
        <taxon>Pseudomonadati</taxon>
        <taxon>Pseudomonadota</taxon>
        <taxon>Alphaproteobacteria</taxon>
        <taxon>Sphingomonadales</taxon>
        <taxon>Sphingomonadaceae</taxon>
        <taxon>Sphingobium</taxon>
    </lineage>
</organism>
<reference evidence="3 4" key="1">
    <citation type="submission" date="2016-10" db="EMBL/GenBank/DDBJ databases">
        <title>Complete Genome Sequence of the Nonylphenol-Degrading Bacterium Sphingobium cloacae JCM 10874T.</title>
        <authorList>
            <person name="Ootsuka M."/>
            <person name="Nishizawa T."/>
            <person name="Ohta H."/>
        </authorList>
    </citation>
    <scope>NUCLEOTIDE SEQUENCE [LARGE SCALE GENOMIC DNA]</scope>
    <source>
        <strain evidence="3 4">JCM 10874</strain>
    </source>
</reference>
<proteinExistence type="predicted"/>
<dbReference type="AlphaFoldDB" id="A0A1E1F4M0"/>
<dbReference type="InterPro" id="IPR018639">
    <property type="entry name" value="DUF2062"/>
</dbReference>
<feature type="transmembrane region" description="Helical" evidence="1">
    <location>
        <begin position="124"/>
        <end position="143"/>
    </location>
</feature>
<evidence type="ECO:0000313" key="3">
    <source>
        <dbReference type="EMBL" id="BAV65381.1"/>
    </source>
</evidence>
<keyword evidence="4" id="KW-1185">Reference proteome</keyword>
<name>A0A1E1F4M0_9SPHN</name>
<dbReference type="KEGG" id="sclo:SCLO_1023410"/>
<protein>
    <recommendedName>
        <fullName evidence="2">DUF2062 domain-containing protein</fullName>
    </recommendedName>
</protein>
<keyword evidence="1" id="KW-1133">Transmembrane helix</keyword>
<keyword evidence="1" id="KW-0812">Transmembrane</keyword>
<sequence length="203" mass="22307">MMGPKASMGRFARWWHANAPTRESLENNRFLAPVAHRVLEPSLWRFTRRSVPRGVALGLLVGIFLLIPGVQIAGAALLALPFRANIPIAAAMTFLSNPATTPFILWASVFIGNWMLGRTADASGFMALVDGHASIGQWCAWLFSEAAPALLFGLALISFAAAAIGYFLADWFWRHRMGRKWHARKLRTGKPPESSALEEIAPV</sequence>
<keyword evidence="1" id="KW-0472">Membrane</keyword>
<dbReference type="EMBL" id="AP017655">
    <property type="protein sequence ID" value="BAV65381.1"/>
    <property type="molecule type" value="Genomic_DNA"/>
</dbReference>
<feature type="transmembrane region" description="Helical" evidence="1">
    <location>
        <begin position="149"/>
        <end position="169"/>
    </location>
</feature>
<dbReference type="Proteomes" id="UP000218272">
    <property type="component" value="Chromosome SCLO_1"/>
</dbReference>
<evidence type="ECO:0000313" key="4">
    <source>
        <dbReference type="Proteomes" id="UP000218272"/>
    </source>
</evidence>
<evidence type="ECO:0000256" key="1">
    <source>
        <dbReference type="SAM" id="Phobius"/>
    </source>
</evidence>
<dbReference type="PANTHER" id="PTHR40547">
    <property type="entry name" value="SLL0298 PROTEIN"/>
    <property type="match status" value="1"/>
</dbReference>
<accession>A0A1E1F4M0</accession>
<feature type="transmembrane region" description="Helical" evidence="1">
    <location>
        <begin position="86"/>
        <end position="112"/>
    </location>
</feature>
<evidence type="ECO:0000259" key="2">
    <source>
        <dbReference type="Pfam" id="PF09835"/>
    </source>
</evidence>
<feature type="domain" description="DUF2062" evidence="2">
    <location>
        <begin position="33"/>
        <end position="182"/>
    </location>
</feature>
<gene>
    <name evidence="3" type="ORF">SCLO_1023410</name>
</gene>
<dbReference type="PANTHER" id="PTHR40547:SF1">
    <property type="entry name" value="SLL0298 PROTEIN"/>
    <property type="match status" value="1"/>
</dbReference>
<dbReference type="Pfam" id="PF09835">
    <property type="entry name" value="DUF2062"/>
    <property type="match status" value="1"/>
</dbReference>